<dbReference type="InParanoid" id="B6IL45"/>
<reference evidence="2 3" key="1">
    <citation type="journal article" date="2003" name="PLoS Biol.">
        <title>The genome sequence of Caenorhabditis briggsae: a platform for comparative genomics.</title>
        <authorList>
            <person name="Stein L.D."/>
            <person name="Bao Z."/>
            <person name="Blasiar D."/>
            <person name="Blumenthal T."/>
            <person name="Brent M.R."/>
            <person name="Chen N."/>
            <person name="Chinwalla A."/>
            <person name="Clarke L."/>
            <person name="Clee C."/>
            <person name="Coghlan A."/>
            <person name="Coulson A."/>
            <person name="D'Eustachio P."/>
            <person name="Fitch D.H."/>
            <person name="Fulton L.A."/>
            <person name="Fulton R.E."/>
            <person name="Griffiths-Jones S."/>
            <person name="Harris T.W."/>
            <person name="Hillier L.W."/>
            <person name="Kamath R."/>
            <person name="Kuwabara P.E."/>
            <person name="Mardis E.R."/>
            <person name="Marra M.A."/>
            <person name="Miner T.L."/>
            <person name="Minx P."/>
            <person name="Mullikin J.C."/>
            <person name="Plumb R.W."/>
            <person name="Rogers J."/>
            <person name="Schein J.E."/>
            <person name="Sohrmann M."/>
            <person name="Spieth J."/>
            <person name="Stajich J.E."/>
            <person name="Wei C."/>
            <person name="Willey D."/>
            <person name="Wilson R.K."/>
            <person name="Durbin R."/>
            <person name="Waterston R.H."/>
        </authorList>
    </citation>
    <scope>NUCLEOTIDE SEQUENCE [LARGE SCALE GENOMIC DNA]</scope>
    <source>
        <strain evidence="2 3">AF16</strain>
    </source>
</reference>
<dbReference type="KEGG" id="cbr:CBG_27135"/>
<dbReference type="GeneID" id="68918593"/>
<evidence type="ECO:0000313" key="3">
    <source>
        <dbReference type="Proteomes" id="UP000008549"/>
    </source>
</evidence>
<dbReference type="RefSeq" id="XP_045100157.1">
    <property type="nucleotide sequence ID" value="XM_045237791.1"/>
</dbReference>
<reference evidence="2 3" key="2">
    <citation type="journal article" date="2011" name="PLoS Genet.">
        <title>Caenorhabditis briggsae recombinant inbred line genotypes reveal inter-strain incompatibility and the evolution of recombination.</title>
        <authorList>
            <person name="Ross J.A."/>
            <person name="Koboldt D.C."/>
            <person name="Staisch J.E."/>
            <person name="Chamberlin H.M."/>
            <person name="Gupta B.P."/>
            <person name="Miller R.D."/>
            <person name="Baird S.E."/>
            <person name="Haag E.S."/>
        </authorList>
    </citation>
    <scope>NUCLEOTIDE SEQUENCE [LARGE SCALE GENOMIC DNA]</scope>
    <source>
        <strain evidence="2 3">AF16</strain>
    </source>
</reference>
<gene>
    <name evidence="2" type="ORF">CBG27135</name>
    <name evidence="2" type="ORF">CBG_27135</name>
</gene>
<dbReference type="AlphaFoldDB" id="B6IL45"/>
<dbReference type="Proteomes" id="UP000008549">
    <property type="component" value="Unassembled WGS sequence"/>
</dbReference>
<accession>B6IL45</accession>
<dbReference type="EMBL" id="HE601047">
    <property type="protein sequence ID" value="CAS00598.1"/>
    <property type="molecule type" value="Genomic_DNA"/>
</dbReference>
<keyword evidence="3" id="KW-1185">Reference proteome</keyword>
<feature type="region of interest" description="Disordered" evidence="1">
    <location>
        <begin position="1"/>
        <end position="37"/>
    </location>
</feature>
<name>B6IL45_CAEBR</name>
<protein>
    <submittedName>
        <fullName evidence="2">Protein CBG27135</fullName>
    </submittedName>
</protein>
<dbReference type="HOGENOM" id="CLU_2348557_0_0_1"/>
<organism evidence="2 3">
    <name type="scientific">Caenorhabditis briggsae</name>
    <dbReference type="NCBI Taxonomy" id="6238"/>
    <lineage>
        <taxon>Eukaryota</taxon>
        <taxon>Metazoa</taxon>
        <taxon>Ecdysozoa</taxon>
        <taxon>Nematoda</taxon>
        <taxon>Chromadorea</taxon>
        <taxon>Rhabditida</taxon>
        <taxon>Rhabditina</taxon>
        <taxon>Rhabditomorpha</taxon>
        <taxon>Rhabditoidea</taxon>
        <taxon>Rhabditidae</taxon>
        <taxon>Peloderinae</taxon>
        <taxon>Caenorhabditis</taxon>
    </lineage>
</organism>
<evidence type="ECO:0000256" key="1">
    <source>
        <dbReference type="SAM" id="MobiDB-lite"/>
    </source>
</evidence>
<dbReference type="CTD" id="68918593"/>
<evidence type="ECO:0000313" key="2">
    <source>
        <dbReference type="EMBL" id="CAS00598.1"/>
    </source>
</evidence>
<proteinExistence type="predicted"/>
<sequence length="97" mass="10893">MSKLDRTWRRPGALRKGAAETTHKKRTTRKNTGGGLGAPPAGHCLRLFDLYTLSTPSFRIVRVSFITNRVRAREEGLDCRGRQFFFPPNALATSKSM</sequence>